<feature type="binding site" evidence="9 12">
    <location>
        <position position="192"/>
    </location>
    <ligand>
        <name>substrate</name>
    </ligand>
</feature>
<evidence type="ECO:0000256" key="5">
    <source>
        <dbReference type="ARBA" id="ARBA00022723"/>
    </source>
</evidence>
<dbReference type="GO" id="GO:0006096">
    <property type="term" value="P:glycolytic process"/>
    <property type="evidence" value="ECO:0007669"/>
    <property type="project" value="UniProtKB-UniRule"/>
</dbReference>
<comment type="catalytic activity">
    <reaction evidence="1 9">
        <text>(2R)-2-phosphoglycerate = (2R)-3-phosphoglycerate</text>
        <dbReference type="Rhea" id="RHEA:15901"/>
        <dbReference type="ChEBI" id="CHEBI:58272"/>
        <dbReference type="ChEBI" id="CHEBI:58289"/>
        <dbReference type="EC" id="5.4.2.12"/>
    </reaction>
</comment>
<feature type="binding site" evidence="9 13">
    <location>
        <position position="63"/>
    </location>
    <ligand>
        <name>Mn(2+)</name>
        <dbReference type="ChEBI" id="CHEBI:29035"/>
        <label>2</label>
    </ligand>
</feature>
<feature type="active site" description="Phosphoserine intermediate" evidence="9 11">
    <location>
        <position position="63"/>
    </location>
</feature>
<feature type="binding site" evidence="9 12">
    <location>
        <begin position="154"/>
        <end position="155"/>
    </location>
    <ligand>
        <name>substrate</name>
    </ligand>
</feature>
<evidence type="ECO:0000256" key="12">
    <source>
        <dbReference type="PIRSR" id="PIRSR001492-2"/>
    </source>
</evidence>
<dbReference type="Proteomes" id="UP000424468">
    <property type="component" value="Chromosome"/>
</dbReference>
<feature type="binding site" evidence="9 13">
    <location>
        <position position="13"/>
    </location>
    <ligand>
        <name>Mn(2+)</name>
        <dbReference type="ChEBI" id="CHEBI:29035"/>
        <label>2</label>
    </ligand>
</feature>
<name>A0A6I6C861_9MOLU</name>
<feature type="binding site" evidence="9 13">
    <location>
        <position position="462"/>
    </location>
    <ligand>
        <name>Mn(2+)</name>
        <dbReference type="ChEBI" id="CHEBI:29035"/>
        <label>2</label>
    </ligand>
</feature>
<dbReference type="UniPathway" id="UPA00109">
    <property type="reaction ID" value="UER00186"/>
</dbReference>
<dbReference type="EC" id="5.4.2.12" evidence="9 10"/>
<dbReference type="PIRSF" id="PIRSF001492">
    <property type="entry name" value="IPGAM"/>
    <property type="match status" value="1"/>
</dbReference>
<evidence type="ECO:0000256" key="6">
    <source>
        <dbReference type="ARBA" id="ARBA00023152"/>
    </source>
</evidence>
<evidence type="ECO:0000313" key="16">
    <source>
        <dbReference type="EMBL" id="QGS51619.1"/>
    </source>
</evidence>
<feature type="binding site" evidence="9 13">
    <location>
        <position position="420"/>
    </location>
    <ligand>
        <name>Mn(2+)</name>
        <dbReference type="ChEBI" id="CHEBI:29035"/>
        <label>1</label>
    </ligand>
</feature>
<evidence type="ECO:0000256" key="13">
    <source>
        <dbReference type="PIRSR" id="PIRSR001492-3"/>
    </source>
</evidence>
<evidence type="ECO:0000256" key="7">
    <source>
        <dbReference type="ARBA" id="ARBA00023211"/>
    </source>
</evidence>
<dbReference type="KEGG" id="stab:STABA_v1c02520"/>
<dbReference type="AlphaFoldDB" id="A0A6I6C861"/>
<dbReference type="PANTHER" id="PTHR31637:SF0">
    <property type="entry name" value="2,3-BISPHOSPHOGLYCERATE-INDEPENDENT PHOSPHOGLYCERATE MUTASE"/>
    <property type="match status" value="1"/>
</dbReference>
<feature type="binding site" evidence="9 12">
    <location>
        <position position="124"/>
    </location>
    <ligand>
        <name>substrate</name>
    </ligand>
</feature>
<evidence type="ECO:0000256" key="1">
    <source>
        <dbReference type="ARBA" id="ARBA00000370"/>
    </source>
</evidence>
<dbReference type="OrthoDB" id="9800863at2"/>
<feature type="binding site" evidence="9 12">
    <location>
        <position position="186"/>
    </location>
    <ligand>
        <name>substrate</name>
    </ligand>
</feature>
<keyword evidence="17" id="KW-1185">Reference proteome</keyword>
<feature type="domain" description="Metalloenzyme" evidence="14">
    <location>
        <begin position="5"/>
        <end position="514"/>
    </location>
</feature>
<evidence type="ECO:0000256" key="3">
    <source>
        <dbReference type="ARBA" id="ARBA00004798"/>
    </source>
</evidence>
<dbReference type="Gene3D" id="3.40.720.10">
    <property type="entry name" value="Alkaline Phosphatase, subunit A"/>
    <property type="match status" value="1"/>
</dbReference>
<organism evidence="16 17">
    <name type="scientific">Spiroplasma tabanidicola</name>
    <dbReference type="NCBI Taxonomy" id="324079"/>
    <lineage>
        <taxon>Bacteria</taxon>
        <taxon>Bacillati</taxon>
        <taxon>Mycoplasmatota</taxon>
        <taxon>Mollicutes</taxon>
        <taxon>Entomoplasmatales</taxon>
        <taxon>Spiroplasmataceae</taxon>
        <taxon>Spiroplasma</taxon>
    </lineage>
</organism>
<dbReference type="HAMAP" id="MF_01038">
    <property type="entry name" value="GpmI"/>
    <property type="match status" value="1"/>
</dbReference>
<dbReference type="InterPro" id="IPR017850">
    <property type="entry name" value="Alkaline_phosphatase_core_sf"/>
</dbReference>
<dbReference type="GO" id="GO:0006007">
    <property type="term" value="P:glucose catabolic process"/>
    <property type="evidence" value="ECO:0007669"/>
    <property type="project" value="InterPro"/>
</dbReference>
<keyword evidence="6 9" id="KW-0324">Glycolysis</keyword>
<dbReference type="NCBIfam" id="TIGR01307">
    <property type="entry name" value="pgm_bpd_ind"/>
    <property type="match status" value="1"/>
</dbReference>
<dbReference type="SUPFAM" id="SSF53649">
    <property type="entry name" value="Alkaline phosphatase-like"/>
    <property type="match status" value="1"/>
</dbReference>
<dbReference type="Pfam" id="PF06415">
    <property type="entry name" value="iPGM_N"/>
    <property type="match status" value="1"/>
</dbReference>
<evidence type="ECO:0000256" key="4">
    <source>
        <dbReference type="ARBA" id="ARBA00008819"/>
    </source>
</evidence>
<feature type="binding site" evidence="9 12">
    <location>
        <begin position="260"/>
        <end position="263"/>
    </location>
    <ligand>
        <name>substrate</name>
    </ligand>
</feature>
<protein>
    <recommendedName>
        <fullName evidence="9 10">2,3-bisphosphoglycerate-independent phosphoglycerate mutase</fullName>
        <shortName evidence="9">BPG-independent PGAM</shortName>
        <shortName evidence="9">Phosphoglyceromutase</shortName>
        <shortName evidence="9">iPGM</shortName>
        <ecNumber evidence="9 10">5.4.2.12</ecNumber>
    </recommendedName>
</protein>
<feature type="binding site" evidence="9 13">
    <location>
        <position position="479"/>
    </location>
    <ligand>
        <name>Mn(2+)</name>
        <dbReference type="ChEBI" id="CHEBI:29035"/>
        <label>1</label>
    </ligand>
</feature>
<evidence type="ECO:0000313" key="17">
    <source>
        <dbReference type="Proteomes" id="UP000424468"/>
    </source>
</evidence>
<dbReference type="GO" id="GO:0030145">
    <property type="term" value="F:manganese ion binding"/>
    <property type="evidence" value="ECO:0007669"/>
    <property type="project" value="UniProtKB-UniRule"/>
</dbReference>
<evidence type="ECO:0000256" key="11">
    <source>
        <dbReference type="PIRSR" id="PIRSR001492-1"/>
    </source>
</evidence>
<dbReference type="InterPro" id="IPR005995">
    <property type="entry name" value="Pgm_bpd_ind"/>
</dbReference>
<gene>
    <name evidence="9 16" type="primary">gpmI</name>
    <name evidence="16" type="ORF">STABA_v1c02520</name>
</gene>
<feature type="binding site" evidence="9 12">
    <location>
        <position position="341"/>
    </location>
    <ligand>
        <name>substrate</name>
    </ligand>
</feature>
<evidence type="ECO:0000256" key="10">
    <source>
        <dbReference type="NCBIfam" id="TIGR01307"/>
    </source>
</evidence>
<feature type="binding site" evidence="9 13">
    <location>
        <position position="461"/>
    </location>
    <ligand>
        <name>Mn(2+)</name>
        <dbReference type="ChEBI" id="CHEBI:29035"/>
        <label>2</label>
    </ligand>
</feature>
<feature type="domain" description="BPG-independent PGAM N-terminal" evidence="15">
    <location>
        <begin position="83"/>
        <end position="303"/>
    </location>
</feature>
<dbReference type="EMBL" id="CP046276">
    <property type="protein sequence ID" value="QGS51619.1"/>
    <property type="molecule type" value="Genomic_DNA"/>
</dbReference>
<dbReference type="PANTHER" id="PTHR31637">
    <property type="entry name" value="2,3-BISPHOSPHOGLYCERATE-INDEPENDENT PHOSPHOGLYCERATE MUTASE"/>
    <property type="match status" value="1"/>
</dbReference>
<dbReference type="RefSeq" id="WP_156005770.1">
    <property type="nucleotide sequence ID" value="NZ_CP046276.1"/>
</dbReference>
<dbReference type="Pfam" id="PF01676">
    <property type="entry name" value="Metalloenzyme"/>
    <property type="match status" value="1"/>
</dbReference>
<dbReference type="Gene3D" id="3.40.1450.10">
    <property type="entry name" value="BPG-independent phosphoglycerate mutase, domain B"/>
    <property type="match status" value="1"/>
</dbReference>
<dbReference type="GO" id="GO:0004619">
    <property type="term" value="F:phosphoglycerate mutase activity"/>
    <property type="evidence" value="ECO:0007669"/>
    <property type="project" value="UniProtKB-UniRule"/>
</dbReference>
<dbReference type="InterPro" id="IPR036646">
    <property type="entry name" value="PGAM_B_sf"/>
</dbReference>
<evidence type="ECO:0000256" key="9">
    <source>
        <dbReference type="HAMAP-Rule" id="MF_01038"/>
    </source>
</evidence>
<comment type="cofactor">
    <cofactor evidence="9">
        <name>Mn(2+)</name>
        <dbReference type="ChEBI" id="CHEBI:29035"/>
    </cofactor>
    <text evidence="9">Binds 2 manganese ions per subunit.</text>
</comment>
<proteinExistence type="inferred from homology"/>
<comment type="similarity">
    <text evidence="4 9">Belongs to the BPG-independent phosphoglycerate mutase family.</text>
</comment>
<comment type="pathway">
    <text evidence="3 9">Carbohydrate degradation; glycolysis; pyruvate from D-glyceraldehyde 3-phosphate: step 3/5.</text>
</comment>
<reference evidence="16 17" key="1">
    <citation type="submission" date="2019-11" db="EMBL/GenBank/DDBJ databases">
        <title>Complete genome sequence of Spiroplasma tabanidicola TAUS-1 (DSM 22603).</title>
        <authorList>
            <person name="Huang C.-T."/>
            <person name="Lin Y.-C."/>
            <person name="Kuo C.-H."/>
        </authorList>
    </citation>
    <scope>NUCLEOTIDE SEQUENCE [LARGE SCALE GENOMIC DNA]</scope>
    <source>
        <strain evidence="16 17">TAUS-1</strain>
    </source>
</reference>
<feature type="binding site" evidence="9 13">
    <location>
        <position position="424"/>
    </location>
    <ligand>
        <name>Mn(2+)</name>
        <dbReference type="ChEBI" id="CHEBI:29035"/>
        <label>1</label>
    </ligand>
</feature>
<evidence type="ECO:0000259" key="15">
    <source>
        <dbReference type="Pfam" id="PF06415"/>
    </source>
</evidence>
<accession>A0A6I6C861</accession>
<evidence type="ECO:0000256" key="8">
    <source>
        <dbReference type="ARBA" id="ARBA00023235"/>
    </source>
</evidence>
<dbReference type="CDD" id="cd16010">
    <property type="entry name" value="iPGM"/>
    <property type="match status" value="1"/>
</dbReference>
<dbReference type="FunFam" id="3.40.1450.10:FF:000002">
    <property type="entry name" value="2,3-bisphosphoglycerate-independent phosphoglycerate mutase"/>
    <property type="match status" value="1"/>
</dbReference>
<comment type="subunit">
    <text evidence="9">Monomer.</text>
</comment>
<dbReference type="InterPro" id="IPR011258">
    <property type="entry name" value="BPG-indep_PGM_N"/>
</dbReference>
<sequence>MKAKKPVLLAILDGWGLAGPGKGNAILEANMEFVESLKKEYPWVEAHASGEWVGLPEGQMGNSEVGHIHLGAGRIKYESLSLINKSIKDGTFEKNEALNKAIINCKNNNSAFHIMGLFSDGGVHSHMLHMFAAFEAAAKAGLKEIYVHLFTDGRDTKPTVAINYLNDLESLFKKYGVGSVGSISGRFYSMDRDKRMERVAQGYKSLVDRKDVNVFTNPADYIKEQYNEGKDDEGILPGYNQSAPNGYIKENDSVLFANFRPDRAIQMASTFTNHDYMAWSSPEFNGLTFLGDKIFFVSMMEYSESVLSKYIAFKPIEVINGLGEWVSMKGYQQLRIAETEKIAHVSFFFDGGKDYFKNGLATPEEIKLKGAAINLIPSTKEVPTYDLKPEMSAVEITDQLIKQIKKQKYDLIVLNYANCDMVGHTGVLDAAIKGVKTLDEQLKRVYEATKEAGYVLIITADHGNAEVMIDAEGGPNKKHTSQPVPIIVTDRTVKLRKKDAAIADVAPTILELIGEEIPSEMTQPSLIEK</sequence>
<evidence type="ECO:0000256" key="2">
    <source>
        <dbReference type="ARBA" id="ARBA00002315"/>
    </source>
</evidence>
<dbReference type="GO" id="GO:0005829">
    <property type="term" value="C:cytosol"/>
    <property type="evidence" value="ECO:0007669"/>
    <property type="project" value="TreeGrafter"/>
</dbReference>
<comment type="function">
    <text evidence="2 9">Catalyzes the interconversion of 2-phosphoglycerate and 3-phosphoglycerate.</text>
</comment>
<keyword evidence="8 9" id="KW-0413">Isomerase</keyword>
<dbReference type="SUPFAM" id="SSF64158">
    <property type="entry name" value="2,3-Bisphosphoglycerate-independent phosphoglycerate mutase, substrate-binding domain"/>
    <property type="match status" value="1"/>
</dbReference>
<keyword evidence="5 9" id="KW-0479">Metal-binding</keyword>
<evidence type="ECO:0000259" key="14">
    <source>
        <dbReference type="Pfam" id="PF01676"/>
    </source>
</evidence>
<dbReference type="InterPro" id="IPR006124">
    <property type="entry name" value="Metalloenzyme"/>
</dbReference>
<keyword evidence="7 9" id="KW-0464">Manganese</keyword>